<evidence type="ECO:0000313" key="1">
    <source>
        <dbReference type="EMBL" id="KAJ0034400.1"/>
    </source>
</evidence>
<dbReference type="EMBL" id="CM047742">
    <property type="protein sequence ID" value="KAJ0034400.1"/>
    <property type="molecule type" value="Genomic_DNA"/>
</dbReference>
<gene>
    <name evidence="1" type="ORF">Pint_25752</name>
</gene>
<comment type="caution">
    <text evidence="1">The sequence shown here is derived from an EMBL/GenBank/DDBJ whole genome shotgun (WGS) entry which is preliminary data.</text>
</comment>
<organism evidence="1 2">
    <name type="scientific">Pistacia integerrima</name>
    <dbReference type="NCBI Taxonomy" id="434235"/>
    <lineage>
        <taxon>Eukaryota</taxon>
        <taxon>Viridiplantae</taxon>
        <taxon>Streptophyta</taxon>
        <taxon>Embryophyta</taxon>
        <taxon>Tracheophyta</taxon>
        <taxon>Spermatophyta</taxon>
        <taxon>Magnoliopsida</taxon>
        <taxon>eudicotyledons</taxon>
        <taxon>Gunneridae</taxon>
        <taxon>Pentapetalae</taxon>
        <taxon>rosids</taxon>
        <taxon>malvids</taxon>
        <taxon>Sapindales</taxon>
        <taxon>Anacardiaceae</taxon>
        <taxon>Pistacia</taxon>
    </lineage>
</organism>
<sequence length="143" mass="17112">MMGFIEKKITFIFNRQNDLIQALNAVWPKAHLRFCARHIYANFRCTWPEIQYKRMFWEASRAINEEAWHYLENIRARHWPEHAFHQQVCCDSIADNTSESFNAWIDVDKNKPIVTLLENYLEGIWWNERKALGFTNLNSSCTS</sequence>
<protein>
    <submittedName>
        <fullName evidence="1">Uncharacterized protein</fullName>
    </submittedName>
</protein>
<accession>A0ACC0YBC5</accession>
<proteinExistence type="predicted"/>
<evidence type="ECO:0000313" key="2">
    <source>
        <dbReference type="Proteomes" id="UP001163603"/>
    </source>
</evidence>
<dbReference type="Proteomes" id="UP001163603">
    <property type="component" value="Chromosome 7"/>
</dbReference>
<reference evidence="2" key="1">
    <citation type="journal article" date="2023" name="G3 (Bethesda)">
        <title>Genome assembly and association tests identify interacting loci associated with vigor, precocity, and sex in interspecific pistachio rootstocks.</title>
        <authorList>
            <person name="Palmer W."/>
            <person name="Jacygrad E."/>
            <person name="Sagayaradj S."/>
            <person name="Cavanaugh K."/>
            <person name="Han R."/>
            <person name="Bertier L."/>
            <person name="Beede B."/>
            <person name="Kafkas S."/>
            <person name="Golino D."/>
            <person name="Preece J."/>
            <person name="Michelmore R."/>
        </authorList>
    </citation>
    <scope>NUCLEOTIDE SEQUENCE [LARGE SCALE GENOMIC DNA]</scope>
</reference>
<name>A0ACC0YBC5_9ROSI</name>
<keyword evidence="2" id="KW-1185">Reference proteome</keyword>